<dbReference type="Proteomes" id="UP000233837">
    <property type="component" value="Unassembled WGS sequence"/>
</dbReference>
<organism evidence="2 3">
    <name type="scientific">Dendrobium catenatum</name>
    <dbReference type="NCBI Taxonomy" id="906689"/>
    <lineage>
        <taxon>Eukaryota</taxon>
        <taxon>Viridiplantae</taxon>
        <taxon>Streptophyta</taxon>
        <taxon>Embryophyta</taxon>
        <taxon>Tracheophyta</taxon>
        <taxon>Spermatophyta</taxon>
        <taxon>Magnoliopsida</taxon>
        <taxon>Liliopsida</taxon>
        <taxon>Asparagales</taxon>
        <taxon>Orchidaceae</taxon>
        <taxon>Epidendroideae</taxon>
        <taxon>Malaxideae</taxon>
        <taxon>Dendrobiinae</taxon>
        <taxon>Dendrobium</taxon>
    </lineage>
</organism>
<accession>A0A2I0VKJ4</accession>
<evidence type="ECO:0000313" key="3">
    <source>
        <dbReference type="Proteomes" id="UP000233837"/>
    </source>
</evidence>
<proteinExistence type="predicted"/>
<reference evidence="2 3" key="1">
    <citation type="journal article" date="2016" name="Sci. Rep.">
        <title>The Dendrobium catenatum Lindl. genome sequence provides insights into polysaccharide synthase, floral development and adaptive evolution.</title>
        <authorList>
            <person name="Zhang G.Q."/>
            <person name="Xu Q."/>
            <person name="Bian C."/>
            <person name="Tsai W.C."/>
            <person name="Yeh C.M."/>
            <person name="Liu K.W."/>
            <person name="Yoshida K."/>
            <person name="Zhang L.S."/>
            <person name="Chang S.B."/>
            <person name="Chen F."/>
            <person name="Shi Y."/>
            <person name="Su Y.Y."/>
            <person name="Zhang Y.Q."/>
            <person name="Chen L.J."/>
            <person name="Yin Y."/>
            <person name="Lin M."/>
            <person name="Huang H."/>
            <person name="Deng H."/>
            <person name="Wang Z.W."/>
            <person name="Zhu S.L."/>
            <person name="Zhao X."/>
            <person name="Deng C."/>
            <person name="Niu S.C."/>
            <person name="Huang J."/>
            <person name="Wang M."/>
            <person name="Liu G.H."/>
            <person name="Yang H.J."/>
            <person name="Xiao X.J."/>
            <person name="Hsiao Y.Y."/>
            <person name="Wu W.L."/>
            <person name="Chen Y.Y."/>
            <person name="Mitsuda N."/>
            <person name="Ohme-Takagi M."/>
            <person name="Luo Y.B."/>
            <person name="Van de Peer Y."/>
            <person name="Liu Z.J."/>
        </authorList>
    </citation>
    <scope>NUCLEOTIDE SEQUENCE [LARGE SCALE GENOMIC DNA]</scope>
    <source>
        <tissue evidence="2">The whole plant</tissue>
    </source>
</reference>
<name>A0A2I0VKJ4_9ASPA</name>
<evidence type="ECO:0000313" key="2">
    <source>
        <dbReference type="EMBL" id="PKU63921.1"/>
    </source>
</evidence>
<gene>
    <name evidence="2" type="ORF">MA16_Dca009905</name>
</gene>
<keyword evidence="3" id="KW-1185">Reference proteome</keyword>
<evidence type="ECO:0000256" key="1">
    <source>
        <dbReference type="SAM" id="MobiDB-lite"/>
    </source>
</evidence>
<feature type="compositionally biased region" description="Polar residues" evidence="1">
    <location>
        <begin position="61"/>
        <end position="72"/>
    </location>
</feature>
<feature type="region of interest" description="Disordered" evidence="1">
    <location>
        <begin position="48"/>
        <end position="72"/>
    </location>
</feature>
<reference evidence="2 3" key="2">
    <citation type="journal article" date="2017" name="Nature">
        <title>The Apostasia genome and the evolution of orchids.</title>
        <authorList>
            <person name="Zhang G.Q."/>
            <person name="Liu K.W."/>
            <person name="Li Z."/>
            <person name="Lohaus R."/>
            <person name="Hsiao Y.Y."/>
            <person name="Niu S.C."/>
            <person name="Wang J.Y."/>
            <person name="Lin Y.C."/>
            <person name="Xu Q."/>
            <person name="Chen L.J."/>
            <person name="Yoshida K."/>
            <person name="Fujiwara S."/>
            <person name="Wang Z.W."/>
            <person name="Zhang Y.Q."/>
            <person name="Mitsuda N."/>
            <person name="Wang M."/>
            <person name="Liu G.H."/>
            <person name="Pecoraro L."/>
            <person name="Huang H.X."/>
            <person name="Xiao X.J."/>
            <person name="Lin M."/>
            <person name="Wu X.Y."/>
            <person name="Wu W.L."/>
            <person name="Chen Y.Y."/>
            <person name="Chang S.B."/>
            <person name="Sakamoto S."/>
            <person name="Ohme-Takagi M."/>
            <person name="Yagi M."/>
            <person name="Zeng S.J."/>
            <person name="Shen C.Y."/>
            <person name="Yeh C.M."/>
            <person name="Luo Y.B."/>
            <person name="Tsai W.C."/>
            <person name="Van de Peer Y."/>
            <person name="Liu Z.J."/>
        </authorList>
    </citation>
    <scope>NUCLEOTIDE SEQUENCE [LARGE SCALE GENOMIC DNA]</scope>
    <source>
        <tissue evidence="2">The whole plant</tissue>
    </source>
</reference>
<protein>
    <submittedName>
        <fullName evidence="2">Uncharacterized protein</fullName>
    </submittedName>
</protein>
<dbReference type="AlphaFoldDB" id="A0A2I0VKJ4"/>
<sequence length="72" mass="7762">MTENSPLVMVPVLSKATTFDFASSSRTSPPLTRRPNLAAFKRAQKVATGVESTRAHGHALTRSTSANLNQCF</sequence>
<dbReference type="EMBL" id="KZ503459">
    <property type="protein sequence ID" value="PKU63921.1"/>
    <property type="molecule type" value="Genomic_DNA"/>
</dbReference>